<evidence type="ECO:0000313" key="2">
    <source>
        <dbReference type="EMBL" id="TFY74789.1"/>
    </source>
</evidence>
<evidence type="ECO:0008006" key="4">
    <source>
        <dbReference type="Google" id="ProtNLM"/>
    </source>
</evidence>
<comment type="caution">
    <text evidence="2">The sequence shown here is derived from an EMBL/GenBank/DDBJ whole genome shotgun (WGS) entry which is preliminary data.</text>
</comment>
<evidence type="ECO:0000313" key="3">
    <source>
        <dbReference type="Proteomes" id="UP000298061"/>
    </source>
</evidence>
<feature type="transmembrane region" description="Helical" evidence="1">
    <location>
        <begin position="35"/>
        <end position="54"/>
    </location>
</feature>
<name>A0A4Y9ZMX5_9AGAM</name>
<keyword evidence="1" id="KW-0472">Membrane</keyword>
<protein>
    <recommendedName>
        <fullName evidence="4">Sodium/calcium exchanger membrane region domain-containing protein</fullName>
    </recommendedName>
</protein>
<accession>A0A4Y9ZMX5</accession>
<dbReference type="Proteomes" id="UP000298061">
    <property type="component" value="Unassembled WGS sequence"/>
</dbReference>
<dbReference type="EMBL" id="SFCI01001873">
    <property type="protein sequence ID" value="TFY74789.1"/>
    <property type="molecule type" value="Genomic_DNA"/>
</dbReference>
<keyword evidence="3" id="KW-1185">Reference proteome</keyword>
<gene>
    <name evidence="2" type="ORF">EWM64_g9221</name>
</gene>
<sequence length="72" mass="7346">MITVFILGAALIIFAYAASAVLNTVDLALELALGIFHRVVAFPVLLGVLLATGVGRAEAQAGVPTPDLKALS</sequence>
<proteinExistence type="predicted"/>
<evidence type="ECO:0000256" key="1">
    <source>
        <dbReference type="SAM" id="Phobius"/>
    </source>
</evidence>
<organism evidence="2 3">
    <name type="scientific">Hericium alpestre</name>
    <dbReference type="NCBI Taxonomy" id="135208"/>
    <lineage>
        <taxon>Eukaryota</taxon>
        <taxon>Fungi</taxon>
        <taxon>Dikarya</taxon>
        <taxon>Basidiomycota</taxon>
        <taxon>Agaricomycotina</taxon>
        <taxon>Agaricomycetes</taxon>
        <taxon>Russulales</taxon>
        <taxon>Hericiaceae</taxon>
        <taxon>Hericium</taxon>
    </lineage>
</organism>
<reference evidence="2 3" key="1">
    <citation type="submission" date="2019-02" db="EMBL/GenBank/DDBJ databases">
        <title>Genome sequencing of the rare red list fungi Hericium alpestre (H. flagellum).</title>
        <authorList>
            <person name="Buettner E."/>
            <person name="Kellner H."/>
        </authorList>
    </citation>
    <scope>NUCLEOTIDE SEQUENCE [LARGE SCALE GENOMIC DNA]</scope>
    <source>
        <strain evidence="2 3">DSM 108284</strain>
    </source>
</reference>
<keyword evidence="1" id="KW-0812">Transmembrane</keyword>
<dbReference type="AlphaFoldDB" id="A0A4Y9ZMX5"/>
<keyword evidence="1" id="KW-1133">Transmembrane helix</keyword>